<dbReference type="AlphaFoldDB" id="A0A4Y7L5U8"/>
<dbReference type="Proteomes" id="UP000316621">
    <property type="component" value="Chromosome 10"/>
</dbReference>
<protein>
    <submittedName>
        <fullName evidence="1">Uncharacterized protein</fullName>
    </submittedName>
</protein>
<evidence type="ECO:0000313" key="1">
    <source>
        <dbReference type="EMBL" id="RZC79751.1"/>
    </source>
</evidence>
<gene>
    <name evidence="1" type="ORF">C5167_042327</name>
</gene>
<name>A0A4Y7L5U8_PAPSO</name>
<evidence type="ECO:0000313" key="2">
    <source>
        <dbReference type="Proteomes" id="UP000316621"/>
    </source>
</evidence>
<organism evidence="1 2">
    <name type="scientific">Papaver somniferum</name>
    <name type="common">Opium poppy</name>
    <dbReference type="NCBI Taxonomy" id="3469"/>
    <lineage>
        <taxon>Eukaryota</taxon>
        <taxon>Viridiplantae</taxon>
        <taxon>Streptophyta</taxon>
        <taxon>Embryophyta</taxon>
        <taxon>Tracheophyta</taxon>
        <taxon>Spermatophyta</taxon>
        <taxon>Magnoliopsida</taxon>
        <taxon>Ranunculales</taxon>
        <taxon>Papaveraceae</taxon>
        <taxon>Papaveroideae</taxon>
        <taxon>Papaver</taxon>
    </lineage>
</organism>
<dbReference type="EMBL" id="CM010724">
    <property type="protein sequence ID" value="RZC79751.1"/>
    <property type="molecule type" value="Genomic_DNA"/>
</dbReference>
<sequence length="61" mass="7223">MRRFKGGMLLTVEWLARDKNIYLSTDDISLASENYNANMELYPQVFLNKFEYTHVRVIGYS</sequence>
<dbReference type="Gramene" id="RZC79751">
    <property type="protein sequence ID" value="RZC79751"/>
    <property type="gene ID" value="C5167_042327"/>
</dbReference>
<reference evidence="1 2" key="1">
    <citation type="journal article" date="2018" name="Science">
        <title>The opium poppy genome and morphinan production.</title>
        <authorList>
            <person name="Guo L."/>
            <person name="Winzer T."/>
            <person name="Yang X."/>
            <person name="Li Y."/>
            <person name="Ning Z."/>
            <person name="He Z."/>
            <person name="Teodor R."/>
            <person name="Lu Y."/>
            <person name="Bowser T.A."/>
            <person name="Graham I.A."/>
            <person name="Ye K."/>
        </authorList>
    </citation>
    <scope>NUCLEOTIDE SEQUENCE [LARGE SCALE GENOMIC DNA]</scope>
    <source>
        <strain evidence="2">cv. HN1</strain>
        <tissue evidence="1">Leaves</tissue>
    </source>
</reference>
<proteinExistence type="predicted"/>
<keyword evidence="2" id="KW-1185">Reference proteome</keyword>
<accession>A0A4Y7L5U8</accession>